<name>A0ABM7VHL3_9BACT</name>
<protein>
    <recommendedName>
        <fullName evidence="3">PilZ domain-containing protein</fullName>
    </recommendedName>
</protein>
<keyword evidence="2" id="KW-1185">Reference proteome</keyword>
<dbReference type="Proteomes" id="UP001354989">
    <property type="component" value="Plasmid pPP1"/>
</dbReference>
<reference evidence="1 2" key="1">
    <citation type="submission" date="2021-12" db="EMBL/GenBank/DDBJ databases">
        <title>Genome sequencing of bacteria with rrn-lacking chromosome and rrn-plasmid.</title>
        <authorList>
            <person name="Anda M."/>
            <person name="Iwasaki W."/>
        </authorList>
    </citation>
    <scope>NUCLEOTIDE SEQUENCE [LARGE SCALE GENOMIC DNA]</scope>
    <source>
        <strain evidence="1 2">NBRC 101262</strain>
        <plasmid evidence="1 2">pPP1</plasmid>
    </source>
</reference>
<dbReference type="EMBL" id="AP025293">
    <property type="protein sequence ID" value="BDD00462.1"/>
    <property type="molecule type" value="Genomic_DNA"/>
</dbReference>
<evidence type="ECO:0000313" key="2">
    <source>
        <dbReference type="Proteomes" id="UP001354989"/>
    </source>
</evidence>
<gene>
    <name evidence="1" type="ORF">PEPS_27420</name>
</gene>
<evidence type="ECO:0008006" key="3">
    <source>
        <dbReference type="Google" id="ProtNLM"/>
    </source>
</evidence>
<keyword evidence="1" id="KW-0614">Plasmid</keyword>
<accession>A0ABM7VHL3</accession>
<organism evidence="1 2">
    <name type="scientific">Persicobacter psychrovividus</name>
    <dbReference type="NCBI Taxonomy" id="387638"/>
    <lineage>
        <taxon>Bacteria</taxon>
        <taxon>Pseudomonadati</taxon>
        <taxon>Bacteroidota</taxon>
        <taxon>Cytophagia</taxon>
        <taxon>Cytophagales</taxon>
        <taxon>Persicobacteraceae</taxon>
        <taxon>Persicobacter</taxon>
    </lineage>
</organism>
<dbReference type="RefSeq" id="WP_338398331.1">
    <property type="nucleotide sequence ID" value="NZ_AP025293.1"/>
</dbReference>
<dbReference type="InterPro" id="IPR053825">
    <property type="entry name" value="DUF7009"/>
</dbReference>
<evidence type="ECO:0000313" key="1">
    <source>
        <dbReference type="EMBL" id="BDD00462.1"/>
    </source>
</evidence>
<dbReference type="Pfam" id="PF22668">
    <property type="entry name" value="DUF7009"/>
    <property type="match status" value="1"/>
</dbReference>
<geneLocation type="plasmid" evidence="1 2">
    <name>pPP1</name>
</geneLocation>
<proteinExistence type="predicted"/>
<sequence length="124" mass="13848">MKVRLRNNTVRLRLDQKDIAELKSAGQVVMTTPFIQGKLTWTICGSDEQQSFAAVLQGQQVTIQVPNATLQQWISTEQVGIEGEVATEDEASLKLLIEKDFKCLTARDEDESNAFPNPLDSHQC</sequence>